<dbReference type="Pfam" id="PF10823">
    <property type="entry name" value="DUF2568"/>
    <property type="match status" value="1"/>
</dbReference>
<accession>A0A7K1L130</accession>
<evidence type="ECO:0000313" key="2">
    <source>
        <dbReference type="EMBL" id="MUN37956.1"/>
    </source>
</evidence>
<sequence length="116" mass="12047">MHVINEGAAFVLEVVAIGALAWWGFTAGDGALVRAFLGLGAPALAIVLWGLFAAPKARFRVPLPFVLLVKAVVFGAGALALYGVGRHALGPAFAVIALVNTALATLDRRTLQVTDR</sequence>
<feature type="transmembrane region" description="Helical" evidence="1">
    <location>
        <begin position="7"/>
        <end position="25"/>
    </location>
</feature>
<keyword evidence="3" id="KW-1185">Reference proteome</keyword>
<feature type="transmembrane region" description="Helical" evidence="1">
    <location>
        <begin position="88"/>
        <end position="106"/>
    </location>
</feature>
<name>A0A7K1L130_9ACTN</name>
<organism evidence="2 3">
    <name type="scientific">Actinomadura litoris</name>
    <dbReference type="NCBI Taxonomy" id="2678616"/>
    <lineage>
        <taxon>Bacteria</taxon>
        <taxon>Bacillati</taxon>
        <taxon>Actinomycetota</taxon>
        <taxon>Actinomycetes</taxon>
        <taxon>Streptosporangiales</taxon>
        <taxon>Thermomonosporaceae</taxon>
        <taxon>Actinomadura</taxon>
    </lineage>
</organism>
<proteinExistence type="predicted"/>
<dbReference type="Proteomes" id="UP000432015">
    <property type="component" value="Unassembled WGS sequence"/>
</dbReference>
<comment type="caution">
    <text evidence="2">The sequence shown here is derived from an EMBL/GenBank/DDBJ whole genome shotgun (WGS) entry which is preliminary data.</text>
</comment>
<evidence type="ECO:0000313" key="3">
    <source>
        <dbReference type="Proteomes" id="UP000432015"/>
    </source>
</evidence>
<dbReference type="InterPro" id="IPR021214">
    <property type="entry name" value="DUF2568"/>
</dbReference>
<reference evidence="2 3" key="1">
    <citation type="submission" date="2019-11" db="EMBL/GenBank/DDBJ databases">
        <authorList>
            <person name="Cao P."/>
        </authorList>
    </citation>
    <scope>NUCLEOTIDE SEQUENCE [LARGE SCALE GENOMIC DNA]</scope>
    <source>
        <strain evidence="2 3">NEAU-AAG5</strain>
    </source>
</reference>
<feature type="transmembrane region" description="Helical" evidence="1">
    <location>
        <begin position="31"/>
        <end position="54"/>
    </location>
</feature>
<feature type="transmembrane region" description="Helical" evidence="1">
    <location>
        <begin position="61"/>
        <end position="82"/>
    </location>
</feature>
<gene>
    <name evidence="2" type="ORF">GNZ18_15260</name>
</gene>
<keyword evidence="1" id="KW-0812">Transmembrane</keyword>
<protein>
    <submittedName>
        <fullName evidence="2">DUF2568 domain-containing protein</fullName>
    </submittedName>
</protein>
<dbReference type="AlphaFoldDB" id="A0A7K1L130"/>
<keyword evidence="1" id="KW-1133">Transmembrane helix</keyword>
<keyword evidence="1" id="KW-0472">Membrane</keyword>
<dbReference type="EMBL" id="WOFH01000005">
    <property type="protein sequence ID" value="MUN37956.1"/>
    <property type="molecule type" value="Genomic_DNA"/>
</dbReference>
<evidence type="ECO:0000256" key="1">
    <source>
        <dbReference type="SAM" id="Phobius"/>
    </source>
</evidence>